<name>A0AAU9IC69_9CILI</name>
<evidence type="ECO:0000313" key="3">
    <source>
        <dbReference type="Proteomes" id="UP001162131"/>
    </source>
</evidence>
<comment type="caution">
    <text evidence="2">The sequence shown here is derived from an EMBL/GenBank/DDBJ whole genome shotgun (WGS) entry which is preliminary data.</text>
</comment>
<sequence length="452" mass="52879">MMVPSNEALELLFSYNNIVMDLIEKSTVEDPLPEKIKQRHAYSKQYTIDIQKWSVEYSELTSQVDSIKALYPDFFVENNDPVMNLDLLQEQNVVHVLLYSAVMFQWPSLDPVVFFSADDINKGTAFNKTSIDRMKLNLEMLSNYECIDFLVNQNFDDEIKTLLRTLALYFYIRANGGSITLNLNCFIDKKYKWEICKIFQKNGKLETFLRNLYHTSVCKEAYKRIILAEDESDFEAKLEQLFDYAIEHSYYANLPKGLYGLTAIGRKIFISSEYTQKKEEETEEKKKNEEEKEKEEKKEEEKILSELEAKARDVNKEEEFEFGFGPTLIILLHEIAHLASRFWAQQNSYFIITPRDIKSKSDPERSYGERGDYLETLLFGDRLQALYRRGEEVLLNIENWNVPIDDFQSEFLNMQEFSKANGGKACILSRGNEITNCVKFGRCGMSYWTSRS</sequence>
<accession>A0AAU9IC69</accession>
<dbReference type="Proteomes" id="UP001162131">
    <property type="component" value="Unassembled WGS sequence"/>
</dbReference>
<organism evidence="2 3">
    <name type="scientific">Blepharisma stoltei</name>
    <dbReference type="NCBI Taxonomy" id="1481888"/>
    <lineage>
        <taxon>Eukaryota</taxon>
        <taxon>Sar</taxon>
        <taxon>Alveolata</taxon>
        <taxon>Ciliophora</taxon>
        <taxon>Postciliodesmatophora</taxon>
        <taxon>Heterotrichea</taxon>
        <taxon>Heterotrichida</taxon>
        <taxon>Blepharismidae</taxon>
        <taxon>Blepharisma</taxon>
    </lineage>
</organism>
<feature type="region of interest" description="Disordered" evidence="1">
    <location>
        <begin position="279"/>
        <end position="301"/>
    </location>
</feature>
<gene>
    <name evidence="2" type="ORF">BSTOLATCC_MIC5037</name>
</gene>
<protein>
    <submittedName>
        <fullName evidence="2">Uncharacterized protein</fullName>
    </submittedName>
</protein>
<dbReference type="EMBL" id="CAJZBQ010000005">
    <property type="protein sequence ID" value="CAG9311777.1"/>
    <property type="molecule type" value="Genomic_DNA"/>
</dbReference>
<evidence type="ECO:0000256" key="1">
    <source>
        <dbReference type="SAM" id="MobiDB-lite"/>
    </source>
</evidence>
<dbReference type="AlphaFoldDB" id="A0AAU9IC69"/>
<evidence type="ECO:0000313" key="2">
    <source>
        <dbReference type="EMBL" id="CAG9311777.1"/>
    </source>
</evidence>
<reference evidence="2" key="1">
    <citation type="submission" date="2021-09" db="EMBL/GenBank/DDBJ databases">
        <authorList>
            <consortium name="AG Swart"/>
            <person name="Singh M."/>
            <person name="Singh A."/>
            <person name="Seah K."/>
            <person name="Emmerich C."/>
        </authorList>
    </citation>
    <scope>NUCLEOTIDE SEQUENCE</scope>
    <source>
        <strain evidence="2">ATCC30299</strain>
    </source>
</reference>
<proteinExistence type="predicted"/>
<keyword evidence="3" id="KW-1185">Reference proteome</keyword>